<evidence type="ECO:0000313" key="8">
    <source>
        <dbReference type="EMBL" id="MBK1876869.1"/>
    </source>
</evidence>
<evidence type="ECO:0000256" key="3">
    <source>
        <dbReference type="ARBA" id="ARBA00022475"/>
    </source>
</evidence>
<keyword evidence="6 7" id="KW-0472">Membrane</keyword>
<comment type="similarity">
    <text evidence="2 7">Belongs to the UPF0056 (MarC) family.</text>
</comment>
<evidence type="ECO:0000256" key="5">
    <source>
        <dbReference type="ARBA" id="ARBA00022989"/>
    </source>
</evidence>
<keyword evidence="4 7" id="KW-0812">Transmembrane</keyword>
<evidence type="ECO:0000256" key="4">
    <source>
        <dbReference type="ARBA" id="ARBA00022692"/>
    </source>
</evidence>
<evidence type="ECO:0000256" key="7">
    <source>
        <dbReference type="RuleBase" id="RU362048"/>
    </source>
</evidence>
<feature type="transmembrane region" description="Helical" evidence="7">
    <location>
        <begin position="180"/>
        <end position="201"/>
    </location>
</feature>
<keyword evidence="5 7" id="KW-1133">Transmembrane helix</keyword>
<dbReference type="Proteomes" id="UP000617628">
    <property type="component" value="Unassembled WGS sequence"/>
</dbReference>
<gene>
    <name evidence="8" type="ORF">JIN87_08320</name>
</gene>
<dbReference type="InterPro" id="IPR002771">
    <property type="entry name" value="Multi_antbiot-R_MarC"/>
</dbReference>
<feature type="transmembrane region" description="Helical" evidence="7">
    <location>
        <begin position="150"/>
        <end position="168"/>
    </location>
</feature>
<dbReference type="GO" id="GO:0005886">
    <property type="term" value="C:plasma membrane"/>
    <property type="evidence" value="ECO:0007669"/>
    <property type="project" value="UniProtKB-SubCell"/>
</dbReference>
<evidence type="ECO:0000256" key="6">
    <source>
        <dbReference type="ARBA" id="ARBA00023136"/>
    </source>
</evidence>
<name>A0A934RX73_9BACT</name>
<keyword evidence="9" id="KW-1185">Reference proteome</keyword>
<dbReference type="AlphaFoldDB" id="A0A934RX73"/>
<comment type="caution">
    <text evidence="8">The sequence shown here is derived from an EMBL/GenBank/DDBJ whole genome shotgun (WGS) entry which is preliminary data.</text>
</comment>
<dbReference type="NCBIfam" id="TIGR00427">
    <property type="entry name" value="NAAT family transporter"/>
    <property type="match status" value="1"/>
</dbReference>
<keyword evidence="3" id="KW-1003">Cell membrane</keyword>
<dbReference type="PANTHER" id="PTHR33508">
    <property type="entry name" value="UPF0056 MEMBRANE PROTEIN YHCE"/>
    <property type="match status" value="1"/>
</dbReference>
<comment type="subcellular location">
    <subcellularLocation>
        <location evidence="1 7">Cell membrane</location>
        <topology evidence="1 7">Multi-pass membrane protein</topology>
    </subcellularLocation>
</comment>
<protein>
    <recommendedName>
        <fullName evidence="7">UPF0056 membrane protein</fullName>
    </recommendedName>
</protein>
<reference evidence="8" key="1">
    <citation type="submission" date="2021-01" db="EMBL/GenBank/DDBJ databases">
        <title>Modified the classification status of verrucomicrobia.</title>
        <authorList>
            <person name="Feng X."/>
        </authorList>
    </citation>
    <scope>NUCLEOTIDE SEQUENCE</scope>
    <source>
        <strain evidence="8">KCTC 13126</strain>
    </source>
</reference>
<dbReference type="Pfam" id="PF01914">
    <property type="entry name" value="MarC"/>
    <property type="match status" value="1"/>
</dbReference>
<evidence type="ECO:0000256" key="2">
    <source>
        <dbReference type="ARBA" id="ARBA00009784"/>
    </source>
</evidence>
<feature type="transmembrane region" description="Helical" evidence="7">
    <location>
        <begin position="44"/>
        <end position="64"/>
    </location>
</feature>
<dbReference type="PANTHER" id="PTHR33508:SF1">
    <property type="entry name" value="UPF0056 MEMBRANE PROTEIN YHCE"/>
    <property type="match status" value="1"/>
</dbReference>
<evidence type="ECO:0000313" key="9">
    <source>
        <dbReference type="Proteomes" id="UP000617628"/>
    </source>
</evidence>
<dbReference type="RefSeq" id="WP_200355082.1">
    <property type="nucleotide sequence ID" value="NZ_JAENIL010000012.1"/>
</dbReference>
<organism evidence="8 9">
    <name type="scientific">Pelagicoccus mobilis</name>
    <dbReference type="NCBI Taxonomy" id="415221"/>
    <lineage>
        <taxon>Bacteria</taxon>
        <taxon>Pseudomonadati</taxon>
        <taxon>Verrucomicrobiota</taxon>
        <taxon>Opitutia</taxon>
        <taxon>Puniceicoccales</taxon>
        <taxon>Pelagicoccaceae</taxon>
        <taxon>Pelagicoccus</taxon>
    </lineage>
</organism>
<sequence length="211" mass="22276">MSMGLFEYGLLAFVTLFVIVEPISIAPVFLAMTEGDSREARAKMVSLACSIMLFVLLAFAIAGAQLLDFLGISVAAFQTAGGILLLLISLDMLQARPSRGKISPEESAAGSRKEDVAVTPLAVPLLAGPGAISTVILLANQAESWEYQGVLYAAIVSVCVVSFLVLRLANRGATWLNPLFLRVVTRLAGLLLAALAVQFVFDGLRASGVFS</sequence>
<feature type="transmembrane region" description="Helical" evidence="7">
    <location>
        <begin position="70"/>
        <end position="95"/>
    </location>
</feature>
<proteinExistence type="inferred from homology"/>
<evidence type="ECO:0000256" key="1">
    <source>
        <dbReference type="ARBA" id="ARBA00004651"/>
    </source>
</evidence>
<dbReference type="EMBL" id="JAENIL010000012">
    <property type="protein sequence ID" value="MBK1876869.1"/>
    <property type="molecule type" value="Genomic_DNA"/>
</dbReference>
<accession>A0A934RX73</accession>
<feature type="transmembrane region" description="Helical" evidence="7">
    <location>
        <begin position="116"/>
        <end position="138"/>
    </location>
</feature>
<feature type="transmembrane region" description="Helical" evidence="7">
    <location>
        <begin position="6"/>
        <end position="32"/>
    </location>
</feature>